<keyword evidence="5 6" id="KW-0067">ATP-binding</keyword>
<reference evidence="9" key="1">
    <citation type="submission" date="2017-09" db="EMBL/GenBank/DDBJ databases">
        <title>Depth-based differentiation of microbial function through sediment-hosted aquifers and enrichment of novel symbionts in the deep terrestrial subsurface.</title>
        <authorList>
            <person name="Probst A.J."/>
            <person name="Ladd B."/>
            <person name="Jarett J.K."/>
            <person name="Geller-Mcgrath D.E."/>
            <person name="Sieber C.M.K."/>
            <person name="Emerson J.B."/>
            <person name="Anantharaman K."/>
            <person name="Thomas B.C."/>
            <person name="Malmstrom R."/>
            <person name="Stieglmeier M."/>
            <person name="Klingl A."/>
            <person name="Woyke T."/>
            <person name="Ryan C.M."/>
            <person name="Banfield J.F."/>
        </authorList>
    </citation>
    <scope>NUCLEOTIDE SEQUENCE [LARGE SCALE GENOMIC DNA]</scope>
</reference>
<evidence type="ECO:0000256" key="5">
    <source>
        <dbReference type="ARBA" id="ARBA00022840"/>
    </source>
</evidence>
<dbReference type="Proteomes" id="UP000230088">
    <property type="component" value="Unassembled WGS sequence"/>
</dbReference>
<comment type="catalytic activity">
    <reaction evidence="6">
        <text>acetate + ATP = acetyl phosphate + ADP</text>
        <dbReference type="Rhea" id="RHEA:11352"/>
        <dbReference type="ChEBI" id="CHEBI:22191"/>
        <dbReference type="ChEBI" id="CHEBI:30089"/>
        <dbReference type="ChEBI" id="CHEBI:30616"/>
        <dbReference type="ChEBI" id="CHEBI:456216"/>
        <dbReference type="EC" id="2.7.2.1"/>
    </reaction>
</comment>
<keyword evidence="6" id="KW-0963">Cytoplasm</keyword>
<dbReference type="Pfam" id="PF00871">
    <property type="entry name" value="Acetate_kinase"/>
    <property type="match status" value="1"/>
</dbReference>
<gene>
    <name evidence="6" type="primary">ackA</name>
    <name evidence="8" type="ORF">COT33_03415</name>
</gene>
<dbReference type="PANTHER" id="PTHR21060">
    <property type="entry name" value="ACETATE KINASE"/>
    <property type="match status" value="1"/>
</dbReference>
<feature type="binding site" evidence="6">
    <location>
        <position position="74"/>
    </location>
    <ligand>
        <name>substrate</name>
    </ligand>
</feature>
<organism evidence="8 9">
    <name type="scientific">Candidatus Nealsonbacteria bacterium CG08_land_8_20_14_0_20_38_20</name>
    <dbReference type="NCBI Taxonomy" id="1974705"/>
    <lineage>
        <taxon>Bacteria</taxon>
        <taxon>Candidatus Nealsoniibacteriota</taxon>
    </lineage>
</organism>
<dbReference type="GO" id="GO:0006085">
    <property type="term" value="P:acetyl-CoA biosynthetic process"/>
    <property type="evidence" value="ECO:0007669"/>
    <property type="project" value="UniProtKB-UniRule"/>
</dbReference>
<feature type="binding site" evidence="6">
    <location>
        <begin position="263"/>
        <end position="265"/>
    </location>
    <ligand>
        <name>ATP</name>
        <dbReference type="ChEBI" id="CHEBI:30616"/>
    </ligand>
</feature>
<dbReference type="AlphaFoldDB" id="A0A2H0YL40"/>
<dbReference type="GO" id="GO:0008776">
    <property type="term" value="F:acetate kinase activity"/>
    <property type="evidence" value="ECO:0007669"/>
    <property type="project" value="UniProtKB-UniRule"/>
</dbReference>
<dbReference type="InterPro" id="IPR000890">
    <property type="entry name" value="Aliphatic_acid_kin_short-chain"/>
</dbReference>
<proteinExistence type="inferred from homology"/>
<dbReference type="PROSITE" id="PS01076">
    <property type="entry name" value="ACETATE_KINASE_2"/>
    <property type="match status" value="1"/>
</dbReference>
<dbReference type="GO" id="GO:0000287">
    <property type="term" value="F:magnesium ion binding"/>
    <property type="evidence" value="ECO:0007669"/>
    <property type="project" value="UniProtKB-UniRule"/>
</dbReference>
<keyword evidence="3 6" id="KW-0547">Nucleotide-binding</keyword>
<feature type="active site" description="Proton donor/acceptor" evidence="6">
    <location>
        <position position="131"/>
    </location>
</feature>
<keyword evidence="2 6" id="KW-0808">Transferase</keyword>
<dbReference type="NCBIfam" id="TIGR00016">
    <property type="entry name" value="ackA"/>
    <property type="match status" value="1"/>
</dbReference>
<evidence type="ECO:0000313" key="9">
    <source>
        <dbReference type="Proteomes" id="UP000230088"/>
    </source>
</evidence>
<comment type="caution">
    <text evidence="8">The sequence shown here is derived from an EMBL/GenBank/DDBJ whole genome shotgun (WGS) entry which is preliminary data.</text>
</comment>
<accession>A0A2H0YL40</accession>
<dbReference type="InterPro" id="IPR023865">
    <property type="entry name" value="Aliphatic_acid_kinase_CS"/>
</dbReference>
<protein>
    <recommendedName>
        <fullName evidence="6">Acetate kinase</fullName>
        <ecNumber evidence="6">2.7.2.1</ecNumber>
    </recommendedName>
    <alternativeName>
        <fullName evidence="6">Acetokinase</fullName>
    </alternativeName>
</protein>
<dbReference type="EC" id="2.7.2.1" evidence="6"/>
<sequence>MNKKIILVLNSGSSSVKYSLFNENLKEIEKGIEERIGLEGGAKNHREAIKRIFKKITDSGKIKDLSEIKTIGHRVVHGGEDFRKPVLVNEKVIKKLKEYSKLAPLHNPPNILGIEACRELLPKAKNVAVFDTSFYNSLTPEAYLYAIPYQFYQKEKIRRYGFHGISHNYVSQEAKKILGKKIQRLITCHLGAGSSITATFKGKPIDTSMGFTPLEGLVMESRSGSIDPAIPIYLISQLGFKPEEVDNLLNKKSGFIGICGIKDFRDILKSKDEKAKLAYRIYLRSVIKHIGAYTGLLGGLDALVFTAGIGEGAVRFRKDAVDQLKYLGAEIDQKKNKENKYIISTKKSRVDILVVPTNEALMIAKETFKLIKH</sequence>
<evidence type="ECO:0000256" key="4">
    <source>
        <dbReference type="ARBA" id="ARBA00022777"/>
    </source>
</evidence>
<comment type="subcellular location">
    <subcellularLocation>
        <location evidence="6">Cytoplasm</location>
    </subcellularLocation>
</comment>
<evidence type="ECO:0000256" key="2">
    <source>
        <dbReference type="ARBA" id="ARBA00022679"/>
    </source>
</evidence>
<evidence type="ECO:0000256" key="6">
    <source>
        <dbReference type="HAMAP-Rule" id="MF_00020"/>
    </source>
</evidence>
<dbReference type="GO" id="GO:0006083">
    <property type="term" value="P:acetate metabolic process"/>
    <property type="evidence" value="ECO:0007669"/>
    <property type="project" value="TreeGrafter"/>
</dbReference>
<feature type="binding site" evidence="6">
    <location>
        <position position="359"/>
    </location>
    <ligand>
        <name>Mg(2+)</name>
        <dbReference type="ChEBI" id="CHEBI:18420"/>
    </ligand>
</feature>
<evidence type="ECO:0000313" key="8">
    <source>
        <dbReference type="EMBL" id="PIS39170.1"/>
    </source>
</evidence>
<feature type="binding site" evidence="6">
    <location>
        <begin position="189"/>
        <end position="193"/>
    </location>
    <ligand>
        <name>ATP</name>
        <dbReference type="ChEBI" id="CHEBI:30616"/>
    </ligand>
</feature>
<feature type="site" description="Transition state stabilizer" evidence="6">
    <location>
        <position position="222"/>
    </location>
</feature>
<dbReference type="UniPathway" id="UPA00340">
    <property type="reaction ID" value="UER00458"/>
</dbReference>
<comment type="cofactor">
    <cofactor evidence="6">
        <name>Mg(2+)</name>
        <dbReference type="ChEBI" id="CHEBI:18420"/>
    </cofactor>
    <cofactor evidence="6">
        <name>Mn(2+)</name>
        <dbReference type="ChEBI" id="CHEBI:29035"/>
    </cofactor>
    <text evidence="6">Mg(2+). Can also accept Mn(2+).</text>
</comment>
<dbReference type="Gene3D" id="3.30.420.40">
    <property type="match status" value="2"/>
</dbReference>
<dbReference type="CDD" id="cd24010">
    <property type="entry name" value="ASKHA_NBD_AcK_PK"/>
    <property type="match status" value="1"/>
</dbReference>
<comment type="caution">
    <text evidence="6">Lacks conserved residue(s) required for the propagation of feature annotation.</text>
</comment>
<comment type="similarity">
    <text evidence="1 6 7">Belongs to the acetokinase family.</text>
</comment>
<feature type="site" description="Transition state stabilizer" evidence="6">
    <location>
        <position position="163"/>
    </location>
</feature>
<name>A0A2H0YL40_9BACT</name>
<feature type="binding site" evidence="6">
    <location>
        <position position="17"/>
    </location>
    <ligand>
        <name>ATP</name>
        <dbReference type="ChEBI" id="CHEBI:30616"/>
    </ligand>
</feature>
<evidence type="ECO:0000256" key="7">
    <source>
        <dbReference type="RuleBase" id="RU003835"/>
    </source>
</evidence>
<keyword evidence="6" id="KW-0460">Magnesium</keyword>
<dbReference type="GO" id="GO:0005737">
    <property type="term" value="C:cytoplasm"/>
    <property type="evidence" value="ECO:0007669"/>
    <property type="project" value="UniProtKB-SubCell"/>
</dbReference>
<dbReference type="SUPFAM" id="SSF53067">
    <property type="entry name" value="Actin-like ATPase domain"/>
    <property type="match status" value="2"/>
</dbReference>
<dbReference type="PIRSF" id="PIRSF000722">
    <property type="entry name" value="Acetate_prop_kin"/>
    <property type="match status" value="1"/>
</dbReference>
<comment type="pathway">
    <text evidence="6">Metabolic intermediate biosynthesis; acetyl-CoA biosynthesis; acetyl-CoA from acetate: step 1/2.</text>
</comment>
<dbReference type="PRINTS" id="PR00471">
    <property type="entry name" value="ACETATEKNASE"/>
</dbReference>
<feature type="binding site" evidence="6">
    <location>
        <position position="10"/>
    </location>
    <ligand>
        <name>Mg(2+)</name>
        <dbReference type="ChEBI" id="CHEBI:18420"/>
    </ligand>
</feature>
<dbReference type="GO" id="GO:0005524">
    <property type="term" value="F:ATP binding"/>
    <property type="evidence" value="ECO:0007669"/>
    <property type="project" value="UniProtKB-KW"/>
</dbReference>
<evidence type="ECO:0000256" key="1">
    <source>
        <dbReference type="ARBA" id="ARBA00008748"/>
    </source>
</evidence>
<evidence type="ECO:0000256" key="3">
    <source>
        <dbReference type="ARBA" id="ARBA00022741"/>
    </source>
</evidence>
<dbReference type="InterPro" id="IPR043129">
    <property type="entry name" value="ATPase_NBD"/>
</dbReference>
<keyword evidence="6" id="KW-0479">Metal-binding</keyword>
<comment type="subunit">
    <text evidence="6">Homodimer.</text>
</comment>
<dbReference type="PROSITE" id="PS01075">
    <property type="entry name" value="ACETATE_KINASE_1"/>
    <property type="match status" value="1"/>
</dbReference>
<dbReference type="HAMAP" id="MF_00020">
    <property type="entry name" value="Acetate_kinase"/>
    <property type="match status" value="1"/>
</dbReference>
<dbReference type="EMBL" id="PEYD01000066">
    <property type="protein sequence ID" value="PIS39170.1"/>
    <property type="molecule type" value="Genomic_DNA"/>
</dbReference>
<comment type="function">
    <text evidence="6">Catalyzes the formation of acetyl phosphate from acetate and ATP. Can also catalyze the reverse reaction.</text>
</comment>
<dbReference type="PANTHER" id="PTHR21060:SF15">
    <property type="entry name" value="ACETATE KINASE-RELATED"/>
    <property type="match status" value="1"/>
</dbReference>
<dbReference type="InterPro" id="IPR004372">
    <property type="entry name" value="Ac/propionate_kinase"/>
</dbReference>
<keyword evidence="4 6" id="KW-0418">Kinase</keyword>